<keyword evidence="1" id="KW-1133">Transmembrane helix</keyword>
<feature type="transmembrane region" description="Helical" evidence="1">
    <location>
        <begin position="43"/>
        <end position="62"/>
    </location>
</feature>
<evidence type="ECO:0000259" key="2">
    <source>
        <dbReference type="Pfam" id="PF17648"/>
    </source>
</evidence>
<reference evidence="3" key="1">
    <citation type="submission" date="2021-03" db="EMBL/GenBank/DDBJ databases">
        <title>Revisited historic fungal species revealed as producer of novel bioactive compounds through whole genome sequencing and comparative genomics.</title>
        <authorList>
            <person name="Vignolle G.A."/>
            <person name="Hochenegger N."/>
            <person name="Mach R.L."/>
            <person name="Mach-Aigner A.R."/>
            <person name="Javad Rahimi M."/>
            <person name="Salim K.A."/>
            <person name="Chan C.M."/>
            <person name="Lim L.B.L."/>
            <person name="Cai F."/>
            <person name="Druzhinina I.S."/>
            <person name="U'Ren J.M."/>
            <person name="Derntl C."/>
        </authorList>
    </citation>
    <scope>NUCLEOTIDE SEQUENCE</scope>
    <source>
        <strain evidence="3">TUCIM 5799</strain>
    </source>
</reference>
<keyword evidence="4" id="KW-1185">Reference proteome</keyword>
<dbReference type="Pfam" id="PF17648">
    <property type="entry name" value="Luciferase"/>
    <property type="match status" value="1"/>
</dbReference>
<evidence type="ECO:0000313" key="3">
    <source>
        <dbReference type="EMBL" id="KAI1852905.1"/>
    </source>
</evidence>
<dbReference type="PANTHER" id="PTHR38695:SF1">
    <property type="entry name" value="AMINO ACID PERMEASE_ SLC12A DOMAIN-CONTAINING PROTEIN"/>
    <property type="match status" value="1"/>
</dbReference>
<dbReference type="Proteomes" id="UP000829685">
    <property type="component" value="Unassembled WGS sequence"/>
</dbReference>
<feature type="transmembrane region" description="Helical" evidence="1">
    <location>
        <begin position="139"/>
        <end position="157"/>
    </location>
</feature>
<dbReference type="InterPro" id="IPR040841">
    <property type="entry name" value="Luciferase_dom"/>
</dbReference>
<accession>A0A9P9W9R3</accession>
<dbReference type="AlphaFoldDB" id="A0A9P9W9R3"/>
<feature type="transmembrane region" description="Helical" evidence="1">
    <location>
        <begin position="69"/>
        <end position="88"/>
    </location>
</feature>
<proteinExistence type="predicted"/>
<name>A0A9P9W9R3_9PEZI</name>
<sequence length="401" mass="44980">MTRPMQSVVSSFDPWSFFTRPSSSAPQAQPATPAPAAVTSSTFYETVHALAVVMLVFGGSIFRPLTIKPTVGIVAAALSTMIVSYLTFFSEMAWPWLLQAFNLARSILVTAWFKGPWVFGPIVWDFCCSLFRVVLAPSPVFWILLTLYIIFSVRWYYHAYLDLGRGGTPPNAWGCWRIFRLKLVTRLFIDVFSPPRVPPLTDPYRGRLFGLPKRDGPRATVLGVAPQRQSDQKASPSTALRLNQMLQDIANEFPEQLTIDQSYLEGHLPALKRRLGADEVAGKPGTPAEFGGEIAHIHLLDGGSAHFVLSPEDVRTVIETGYGERHPLATNWFVWRWWHHYFRKQRFPVPETTCFIYAPRHQGELDAVRKIAEAAAWWATKGKAYPVTIDTYPMAPAPASA</sequence>
<dbReference type="PANTHER" id="PTHR38695">
    <property type="entry name" value="AMINO ACID PERMEASE_ SLC12A DOMAIN-CONTAINING PROTEIN"/>
    <property type="match status" value="1"/>
</dbReference>
<evidence type="ECO:0000313" key="4">
    <source>
        <dbReference type="Proteomes" id="UP000829685"/>
    </source>
</evidence>
<dbReference type="InterPro" id="IPR048273">
    <property type="entry name" value="Luciferase"/>
</dbReference>
<organism evidence="3 4">
    <name type="scientific">Neoarthrinium moseri</name>
    <dbReference type="NCBI Taxonomy" id="1658444"/>
    <lineage>
        <taxon>Eukaryota</taxon>
        <taxon>Fungi</taxon>
        <taxon>Dikarya</taxon>
        <taxon>Ascomycota</taxon>
        <taxon>Pezizomycotina</taxon>
        <taxon>Sordariomycetes</taxon>
        <taxon>Xylariomycetidae</taxon>
        <taxon>Amphisphaeriales</taxon>
        <taxon>Apiosporaceae</taxon>
        <taxon>Neoarthrinium</taxon>
    </lineage>
</organism>
<comment type="caution">
    <text evidence="3">The sequence shown here is derived from an EMBL/GenBank/DDBJ whole genome shotgun (WGS) entry which is preliminary data.</text>
</comment>
<feature type="domain" description="Luciferase" evidence="2">
    <location>
        <begin position="291"/>
        <end position="375"/>
    </location>
</feature>
<evidence type="ECO:0000256" key="1">
    <source>
        <dbReference type="SAM" id="Phobius"/>
    </source>
</evidence>
<dbReference type="EMBL" id="JAFIMR010000060">
    <property type="protein sequence ID" value="KAI1852905.1"/>
    <property type="molecule type" value="Genomic_DNA"/>
</dbReference>
<keyword evidence="1" id="KW-0472">Membrane</keyword>
<protein>
    <recommendedName>
        <fullName evidence="2">Luciferase domain-containing protein</fullName>
    </recommendedName>
</protein>
<keyword evidence="1" id="KW-0812">Transmembrane</keyword>
<gene>
    <name evidence="3" type="ORF">JX265_012933</name>
</gene>
<dbReference type="OrthoDB" id="5358398at2759"/>